<dbReference type="Pfam" id="PF13413">
    <property type="entry name" value="HTH_25"/>
    <property type="match status" value="1"/>
</dbReference>
<accession>S6AHJ5</accession>
<dbReference type="AlphaFoldDB" id="S6AHJ5"/>
<feature type="domain" description="HTH cro/C1-type" evidence="1">
    <location>
        <begin position="23"/>
        <end position="84"/>
    </location>
</feature>
<proteinExistence type="predicted"/>
<dbReference type="Pfam" id="PF13464">
    <property type="entry name" value="RodZ_C"/>
    <property type="match status" value="1"/>
</dbReference>
<dbReference type="OrthoDB" id="8561330at2"/>
<evidence type="ECO:0000313" key="2">
    <source>
        <dbReference type="EMBL" id="BAN35621.1"/>
    </source>
</evidence>
<dbReference type="PANTHER" id="PTHR34475:SF1">
    <property type="entry name" value="CYTOSKELETON PROTEIN RODZ"/>
    <property type="match status" value="1"/>
</dbReference>
<evidence type="ECO:0000313" key="3">
    <source>
        <dbReference type="Proteomes" id="UP000015559"/>
    </source>
</evidence>
<name>S6AHJ5_SULDS</name>
<dbReference type="STRING" id="1163617.SCD_n01810"/>
<dbReference type="EMBL" id="AP013066">
    <property type="protein sequence ID" value="BAN35621.1"/>
    <property type="molecule type" value="Genomic_DNA"/>
</dbReference>
<dbReference type="GO" id="GO:0003677">
    <property type="term" value="F:DNA binding"/>
    <property type="evidence" value="ECO:0007669"/>
    <property type="project" value="InterPro"/>
</dbReference>
<sequence length="298" mass="32155">MTEEFEVNPAEQQVEVRPSAGKMLAESRERLGLSVAEVSRQLRLSPRQIEALETDDHASLPGETFLRGFLRNYAKLLQIDPEALLALCQPEPLQAQSIEVPTSRIEFGGKRRLMPFGDHSGKPWSKYAAIIGVVVLALSWGVYELFLVQSSSQNTPVKSAGETTMVLSLPQAVAPVQTAPVTNQAVETVPATAPETATVAVAPATAEAPVSSAPSPAEVGGQRLQFVFDGDAWVEVKDKGGKVIFYQLNSKGSQQLVRGNPPFSLVIGNAAHVRLTYNDKPIDLAPHIKVDVARLTIE</sequence>
<evidence type="ECO:0000259" key="1">
    <source>
        <dbReference type="SMART" id="SM00530"/>
    </source>
</evidence>
<dbReference type="SMART" id="SM00530">
    <property type="entry name" value="HTH_XRE"/>
    <property type="match status" value="1"/>
</dbReference>
<dbReference type="Proteomes" id="UP000015559">
    <property type="component" value="Chromosome"/>
</dbReference>
<dbReference type="InterPro" id="IPR010982">
    <property type="entry name" value="Lambda_DNA-bd_dom_sf"/>
</dbReference>
<dbReference type="RefSeq" id="WP_009204812.1">
    <property type="nucleotide sequence ID" value="NC_022357.1"/>
</dbReference>
<reference evidence="2 3" key="1">
    <citation type="journal article" date="2012" name="Appl. Environ. Microbiol.">
        <title>Draft genome sequence of a psychrotolerant sulfur-oxidizing bacterium, Sulfuricella denitrificans skB26, and proteomic insights into cold adaptation.</title>
        <authorList>
            <person name="Watanabe T."/>
            <person name="Kojima H."/>
            <person name="Fukui M."/>
        </authorList>
    </citation>
    <scope>NUCLEOTIDE SEQUENCE [LARGE SCALE GENOMIC DNA]</scope>
    <source>
        <strain evidence="3">skB26</strain>
    </source>
</reference>
<dbReference type="eggNOG" id="COG1426">
    <property type="taxonomic scope" value="Bacteria"/>
</dbReference>
<dbReference type="InterPro" id="IPR050400">
    <property type="entry name" value="Bact_Cytoskel_RodZ"/>
</dbReference>
<dbReference type="Gene3D" id="1.10.260.40">
    <property type="entry name" value="lambda repressor-like DNA-binding domains"/>
    <property type="match status" value="1"/>
</dbReference>
<keyword evidence="3" id="KW-1185">Reference proteome</keyword>
<dbReference type="HOGENOM" id="CLU_047530_3_0_4"/>
<dbReference type="PANTHER" id="PTHR34475">
    <property type="match status" value="1"/>
</dbReference>
<dbReference type="InterPro" id="IPR001387">
    <property type="entry name" value="Cro/C1-type_HTH"/>
</dbReference>
<dbReference type="KEGG" id="sdr:SCD_n01810"/>
<dbReference type="eggNOG" id="COG4787">
    <property type="taxonomic scope" value="Bacteria"/>
</dbReference>
<dbReference type="InterPro" id="IPR025194">
    <property type="entry name" value="RodZ-like_C"/>
</dbReference>
<gene>
    <name evidence="2" type="ORF">SCD_n01810</name>
</gene>
<organism evidence="2 3">
    <name type="scientific">Sulfuricella denitrificans (strain DSM 22764 / NBRC 105220 / skB26)</name>
    <dbReference type="NCBI Taxonomy" id="1163617"/>
    <lineage>
        <taxon>Bacteria</taxon>
        <taxon>Pseudomonadati</taxon>
        <taxon>Pseudomonadota</taxon>
        <taxon>Betaproteobacteria</taxon>
        <taxon>Nitrosomonadales</taxon>
        <taxon>Sulfuricellaceae</taxon>
        <taxon>Sulfuricella</taxon>
    </lineage>
</organism>
<protein>
    <submittedName>
        <fullName evidence="2">XRE family transcriptional regulator</fullName>
    </submittedName>
</protein>
<dbReference type="CDD" id="cd00093">
    <property type="entry name" value="HTH_XRE"/>
    <property type="match status" value="1"/>
</dbReference>
<dbReference type="SUPFAM" id="SSF47413">
    <property type="entry name" value="lambda repressor-like DNA-binding domains"/>
    <property type="match status" value="1"/>
</dbReference>